<evidence type="ECO:0000256" key="4">
    <source>
        <dbReference type="ARBA" id="ARBA00023052"/>
    </source>
</evidence>
<dbReference type="Gene3D" id="3.40.50.920">
    <property type="match status" value="1"/>
</dbReference>
<dbReference type="PANTHER" id="PTHR43322">
    <property type="entry name" value="1-D-DEOXYXYLULOSE 5-PHOSPHATE SYNTHASE-RELATED"/>
    <property type="match status" value="1"/>
</dbReference>
<dbReference type="GO" id="GO:0016114">
    <property type="term" value="P:terpenoid biosynthetic process"/>
    <property type="evidence" value="ECO:0007669"/>
    <property type="project" value="InterPro"/>
</dbReference>
<evidence type="ECO:0000256" key="1">
    <source>
        <dbReference type="ARBA" id="ARBA00001946"/>
    </source>
</evidence>
<feature type="non-terminal residue" evidence="6">
    <location>
        <position position="1"/>
    </location>
</feature>
<name>X1BQ86_9ZZZZ</name>
<accession>X1BQ86</accession>
<dbReference type="GO" id="GO:0005829">
    <property type="term" value="C:cytosol"/>
    <property type="evidence" value="ECO:0007669"/>
    <property type="project" value="TreeGrafter"/>
</dbReference>
<comment type="caution">
    <text evidence="6">The sequence shown here is derived from an EMBL/GenBank/DDBJ whole genome shotgun (WGS) entry which is preliminary data.</text>
</comment>
<evidence type="ECO:0000313" key="6">
    <source>
        <dbReference type="EMBL" id="GAG97185.1"/>
    </source>
</evidence>
<keyword evidence="3" id="KW-0808">Transferase</keyword>
<evidence type="ECO:0000256" key="2">
    <source>
        <dbReference type="ARBA" id="ARBA00011738"/>
    </source>
</evidence>
<dbReference type="AlphaFoldDB" id="X1BQ86"/>
<reference evidence="6" key="1">
    <citation type="journal article" date="2014" name="Front. Microbiol.">
        <title>High frequency of phylogenetically diverse reductive dehalogenase-homologous genes in deep subseafloor sedimentary metagenomes.</title>
        <authorList>
            <person name="Kawai M."/>
            <person name="Futagami T."/>
            <person name="Toyoda A."/>
            <person name="Takaki Y."/>
            <person name="Nishi S."/>
            <person name="Hori S."/>
            <person name="Arai W."/>
            <person name="Tsubouchi T."/>
            <person name="Morono Y."/>
            <person name="Uchiyama I."/>
            <person name="Ito T."/>
            <person name="Fujiyama A."/>
            <person name="Inagaki F."/>
            <person name="Takami H."/>
        </authorList>
    </citation>
    <scope>NUCLEOTIDE SEQUENCE</scope>
    <source>
        <strain evidence="6">Expedition CK06-06</strain>
    </source>
</reference>
<dbReference type="GO" id="GO:0008661">
    <property type="term" value="F:1-deoxy-D-xylulose-5-phosphate synthase activity"/>
    <property type="evidence" value="ECO:0007669"/>
    <property type="project" value="InterPro"/>
</dbReference>
<comment type="subunit">
    <text evidence="2">Homodimer.</text>
</comment>
<dbReference type="InterPro" id="IPR009014">
    <property type="entry name" value="Transketo_C/PFOR_II"/>
</dbReference>
<dbReference type="InterPro" id="IPR033248">
    <property type="entry name" value="Transketolase_C"/>
</dbReference>
<dbReference type="Pfam" id="PF02780">
    <property type="entry name" value="Transketolase_C"/>
    <property type="match status" value="1"/>
</dbReference>
<protein>
    <recommendedName>
        <fullName evidence="5">Transketolase C-terminal domain-containing protein</fullName>
    </recommendedName>
</protein>
<organism evidence="6">
    <name type="scientific">marine sediment metagenome</name>
    <dbReference type="NCBI Taxonomy" id="412755"/>
    <lineage>
        <taxon>unclassified sequences</taxon>
        <taxon>metagenomes</taxon>
        <taxon>ecological metagenomes</taxon>
    </lineage>
</organism>
<comment type="cofactor">
    <cofactor evidence="1">
        <name>Mg(2+)</name>
        <dbReference type="ChEBI" id="CHEBI:18420"/>
    </cofactor>
</comment>
<dbReference type="PANTHER" id="PTHR43322:SF5">
    <property type="entry name" value="1-DEOXY-D-XYLULOSE-5-PHOSPHATE SYNTHASE, CHLOROPLASTIC"/>
    <property type="match status" value="1"/>
</dbReference>
<gene>
    <name evidence="6" type="ORF">S01H4_43223</name>
</gene>
<sequence length="101" mass="10676">VLELSQTYDLLVTLEENAIAGGAGAGVNELLATQGETTATLNLGLPDAFVEHGAHADQLIWTGLDSDGIVQRINSKYGLIQQPIAPSLSFHDTMEATLKSK</sequence>
<dbReference type="SUPFAM" id="SSF52922">
    <property type="entry name" value="TK C-terminal domain-like"/>
    <property type="match status" value="1"/>
</dbReference>
<feature type="domain" description="Transketolase C-terminal" evidence="5">
    <location>
        <begin position="2"/>
        <end position="69"/>
    </location>
</feature>
<dbReference type="InterPro" id="IPR005477">
    <property type="entry name" value="Dxylulose-5-P_synthase"/>
</dbReference>
<evidence type="ECO:0000259" key="5">
    <source>
        <dbReference type="Pfam" id="PF02780"/>
    </source>
</evidence>
<proteinExistence type="predicted"/>
<dbReference type="GO" id="GO:0019288">
    <property type="term" value="P:isopentenyl diphosphate biosynthetic process, methylerythritol 4-phosphate pathway"/>
    <property type="evidence" value="ECO:0007669"/>
    <property type="project" value="TreeGrafter"/>
</dbReference>
<keyword evidence="4" id="KW-0786">Thiamine pyrophosphate</keyword>
<dbReference type="EMBL" id="BART01023825">
    <property type="protein sequence ID" value="GAG97185.1"/>
    <property type="molecule type" value="Genomic_DNA"/>
</dbReference>
<evidence type="ECO:0000256" key="3">
    <source>
        <dbReference type="ARBA" id="ARBA00022679"/>
    </source>
</evidence>